<evidence type="ECO:0000313" key="7">
    <source>
        <dbReference type="EMBL" id="SHK03071.1"/>
    </source>
</evidence>
<dbReference type="Pfam" id="PF02653">
    <property type="entry name" value="BPD_transp_2"/>
    <property type="match status" value="1"/>
</dbReference>
<feature type="transmembrane region" description="Helical" evidence="6">
    <location>
        <begin position="99"/>
        <end position="120"/>
    </location>
</feature>
<feature type="transmembrane region" description="Helical" evidence="6">
    <location>
        <begin position="132"/>
        <end position="154"/>
    </location>
</feature>
<evidence type="ECO:0000256" key="3">
    <source>
        <dbReference type="ARBA" id="ARBA00022692"/>
    </source>
</evidence>
<evidence type="ECO:0000256" key="5">
    <source>
        <dbReference type="ARBA" id="ARBA00023136"/>
    </source>
</evidence>
<comment type="subcellular location">
    <subcellularLocation>
        <location evidence="1">Cell membrane</location>
        <topology evidence="1">Multi-pass membrane protein</topology>
    </subcellularLocation>
</comment>
<dbReference type="GO" id="GO:0022857">
    <property type="term" value="F:transmembrane transporter activity"/>
    <property type="evidence" value="ECO:0007669"/>
    <property type="project" value="InterPro"/>
</dbReference>
<keyword evidence="7" id="KW-0813">Transport</keyword>
<feature type="transmembrane region" description="Helical" evidence="6">
    <location>
        <begin position="309"/>
        <end position="329"/>
    </location>
</feature>
<gene>
    <name evidence="7" type="ORF">SAMN02745912_02024</name>
</gene>
<feature type="transmembrane region" description="Helical" evidence="6">
    <location>
        <begin position="259"/>
        <end position="278"/>
    </location>
</feature>
<name>A0A1M6P568_PARC5</name>
<dbReference type="RefSeq" id="WP_073149479.1">
    <property type="nucleotide sequence ID" value="NZ_FRAG01000021.1"/>
</dbReference>
<feature type="transmembrane region" description="Helical" evidence="6">
    <location>
        <begin position="12"/>
        <end position="36"/>
    </location>
</feature>
<dbReference type="CDD" id="cd06579">
    <property type="entry name" value="TM_PBP1_transp_AraH_like"/>
    <property type="match status" value="1"/>
</dbReference>
<evidence type="ECO:0000313" key="8">
    <source>
        <dbReference type="Proteomes" id="UP000184465"/>
    </source>
</evidence>
<organism evidence="7 8">
    <name type="scientific">Paramaledivibacter caminithermalis (strain DSM 15212 / CIP 107654 / DViRD3)</name>
    <name type="common">Clostridium caminithermale</name>
    <dbReference type="NCBI Taxonomy" id="1121301"/>
    <lineage>
        <taxon>Bacteria</taxon>
        <taxon>Bacillati</taxon>
        <taxon>Bacillota</taxon>
        <taxon>Clostridia</taxon>
        <taxon>Peptostreptococcales</taxon>
        <taxon>Caminicellaceae</taxon>
        <taxon>Paramaledivibacter</taxon>
    </lineage>
</organism>
<feature type="transmembrane region" description="Helical" evidence="6">
    <location>
        <begin position="73"/>
        <end position="93"/>
    </location>
</feature>
<sequence>MQNTKQKSKLDIYSFFYKYGTIIVTIVAILFFTITLDNFMRVDNITNIFRSVSIVCLIALAITMSLTVDGFDLSVGAVAGFAAVIAAKIMVIWEMSPVLAIVVPLLVGILIGCINAFLIIKVQISDMLTTLSMMFVLTGVSITFQNGTAIYNYMPLPNNGGIAPGTMHPAYLFIGQGKVMGIPFPVIIMLLVVALVHIFLNYTKYGRYLYMVGGNEEAAKLSGIPTKKYRLLAYVFSGFIAALGGLVLGARLGSGEVNAGATYLMDAVAAAYIGFSVLGIGKANAIGTLLGALLMGILLNGLVMMNFPYYSQDIVKGVVLILGLGLTYYKRRD</sequence>
<evidence type="ECO:0000256" key="4">
    <source>
        <dbReference type="ARBA" id="ARBA00022989"/>
    </source>
</evidence>
<keyword evidence="7" id="KW-0762">Sugar transport</keyword>
<keyword evidence="2" id="KW-1003">Cell membrane</keyword>
<proteinExistence type="predicted"/>
<protein>
    <submittedName>
        <fullName evidence="7">Simple sugar transport system permease protein</fullName>
    </submittedName>
</protein>
<evidence type="ECO:0000256" key="6">
    <source>
        <dbReference type="SAM" id="Phobius"/>
    </source>
</evidence>
<dbReference type="EMBL" id="FRAG01000021">
    <property type="protein sequence ID" value="SHK03071.1"/>
    <property type="molecule type" value="Genomic_DNA"/>
</dbReference>
<accession>A0A1M6P568</accession>
<evidence type="ECO:0000256" key="2">
    <source>
        <dbReference type="ARBA" id="ARBA00022475"/>
    </source>
</evidence>
<keyword evidence="8" id="KW-1185">Reference proteome</keyword>
<dbReference type="InterPro" id="IPR001851">
    <property type="entry name" value="ABC_transp_permease"/>
</dbReference>
<feature type="transmembrane region" description="Helical" evidence="6">
    <location>
        <begin position="48"/>
        <end position="66"/>
    </location>
</feature>
<reference evidence="7 8" key="1">
    <citation type="submission" date="2016-11" db="EMBL/GenBank/DDBJ databases">
        <authorList>
            <person name="Jaros S."/>
            <person name="Januszkiewicz K."/>
            <person name="Wedrychowicz H."/>
        </authorList>
    </citation>
    <scope>NUCLEOTIDE SEQUENCE [LARGE SCALE GENOMIC DNA]</scope>
    <source>
        <strain evidence="7 8">DSM 15212</strain>
    </source>
</reference>
<keyword evidence="5 6" id="KW-0472">Membrane</keyword>
<evidence type="ECO:0000256" key="1">
    <source>
        <dbReference type="ARBA" id="ARBA00004651"/>
    </source>
</evidence>
<dbReference type="Proteomes" id="UP000184465">
    <property type="component" value="Unassembled WGS sequence"/>
</dbReference>
<keyword evidence="3 6" id="KW-0812">Transmembrane</keyword>
<dbReference type="PANTHER" id="PTHR32196:SF72">
    <property type="entry name" value="RIBOSE IMPORT PERMEASE PROTEIN RBSC"/>
    <property type="match status" value="1"/>
</dbReference>
<feature type="transmembrane region" description="Helical" evidence="6">
    <location>
        <begin position="231"/>
        <end position="253"/>
    </location>
</feature>
<feature type="transmembrane region" description="Helical" evidence="6">
    <location>
        <begin position="285"/>
        <end position="303"/>
    </location>
</feature>
<feature type="transmembrane region" description="Helical" evidence="6">
    <location>
        <begin position="182"/>
        <end position="202"/>
    </location>
</feature>
<dbReference type="PANTHER" id="PTHR32196">
    <property type="entry name" value="ABC TRANSPORTER PERMEASE PROTEIN YPHD-RELATED-RELATED"/>
    <property type="match status" value="1"/>
</dbReference>
<dbReference type="OrthoDB" id="9815820at2"/>
<dbReference type="AlphaFoldDB" id="A0A1M6P568"/>
<dbReference type="GO" id="GO:0005886">
    <property type="term" value="C:plasma membrane"/>
    <property type="evidence" value="ECO:0007669"/>
    <property type="project" value="UniProtKB-SubCell"/>
</dbReference>
<dbReference type="STRING" id="1121301.SAMN02745912_02024"/>
<keyword evidence="4 6" id="KW-1133">Transmembrane helix</keyword>